<protein>
    <submittedName>
        <fullName evidence="2">Uncharacterized protein</fullName>
    </submittedName>
</protein>
<dbReference type="EMBL" id="JACCJB010000010">
    <property type="protein sequence ID" value="KAF6223518.1"/>
    <property type="molecule type" value="Genomic_DNA"/>
</dbReference>
<keyword evidence="3" id="KW-1185">Reference proteome</keyword>
<reference evidence="2 3" key="1">
    <citation type="journal article" date="2020" name="Genomics">
        <title>Complete, high-quality genomes from long-read metagenomic sequencing of two wolf lichen thalli reveals enigmatic genome architecture.</title>
        <authorList>
            <person name="McKenzie S.K."/>
            <person name="Walston R.F."/>
            <person name="Allen J.L."/>
        </authorList>
    </citation>
    <scope>NUCLEOTIDE SEQUENCE [LARGE SCALE GENOMIC DNA]</scope>
    <source>
        <strain evidence="2">WasteWater1</strain>
    </source>
</reference>
<dbReference type="AlphaFoldDB" id="A0A8H6FD63"/>
<organism evidence="2 3">
    <name type="scientific">Letharia lupina</name>
    <dbReference type="NCBI Taxonomy" id="560253"/>
    <lineage>
        <taxon>Eukaryota</taxon>
        <taxon>Fungi</taxon>
        <taxon>Dikarya</taxon>
        <taxon>Ascomycota</taxon>
        <taxon>Pezizomycotina</taxon>
        <taxon>Lecanoromycetes</taxon>
        <taxon>OSLEUM clade</taxon>
        <taxon>Lecanoromycetidae</taxon>
        <taxon>Lecanorales</taxon>
        <taxon>Lecanorineae</taxon>
        <taxon>Parmeliaceae</taxon>
        <taxon>Letharia</taxon>
    </lineage>
</organism>
<accession>A0A8H6FD63</accession>
<feature type="compositionally biased region" description="Basic and acidic residues" evidence="1">
    <location>
        <begin position="89"/>
        <end position="103"/>
    </location>
</feature>
<evidence type="ECO:0000256" key="1">
    <source>
        <dbReference type="SAM" id="MobiDB-lite"/>
    </source>
</evidence>
<feature type="compositionally biased region" description="Acidic residues" evidence="1">
    <location>
        <begin position="104"/>
        <end position="132"/>
    </location>
</feature>
<feature type="region of interest" description="Disordered" evidence="1">
    <location>
        <begin position="70"/>
        <end position="132"/>
    </location>
</feature>
<gene>
    <name evidence="2" type="ORF">HO133_000361</name>
</gene>
<name>A0A8H6FD63_9LECA</name>
<comment type="caution">
    <text evidence="2">The sequence shown here is derived from an EMBL/GenBank/DDBJ whole genome shotgun (WGS) entry which is preliminary data.</text>
</comment>
<dbReference type="GeneID" id="59328780"/>
<dbReference type="RefSeq" id="XP_037152735.1">
    <property type="nucleotide sequence ID" value="XM_037291300.1"/>
</dbReference>
<feature type="compositionally biased region" description="Polar residues" evidence="1">
    <location>
        <begin position="70"/>
        <end position="79"/>
    </location>
</feature>
<evidence type="ECO:0000313" key="2">
    <source>
        <dbReference type="EMBL" id="KAF6223518.1"/>
    </source>
</evidence>
<proteinExistence type="predicted"/>
<evidence type="ECO:0000313" key="3">
    <source>
        <dbReference type="Proteomes" id="UP000593566"/>
    </source>
</evidence>
<dbReference type="Proteomes" id="UP000593566">
    <property type="component" value="Unassembled WGS sequence"/>
</dbReference>
<sequence length="162" mass="18347">MAMTADGFSQIQIAQILRLPAELTKSPKERNVLEGLLQGFEKLAWLEDNDTQNTTLDRYFKSIRPEASDTAFSVDSGGSNRMEVDDREVEDKNADEEAFHVEEDSGVEEEDFDVEEDSDAEEDVLPDALDAGEDNDYRVFREAFYSEFLLTDDQSNDGENTE</sequence>